<gene>
    <name evidence="1" type="ORF">R3P38DRAFT_1317529</name>
</gene>
<dbReference type="AlphaFoldDB" id="A0AAW0AXB4"/>
<comment type="caution">
    <text evidence="1">The sequence shown here is derived from an EMBL/GenBank/DDBJ whole genome shotgun (WGS) entry which is preliminary data.</text>
</comment>
<accession>A0AAW0AXB4</accession>
<dbReference type="Proteomes" id="UP001362999">
    <property type="component" value="Unassembled WGS sequence"/>
</dbReference>
<organism evidence="1 2">
    <name type="scientific">Favolaschia claudopus</name>
    <dbReference type="NCBI Taxonomy" id="2862362"/>
    <lineage>
        <taxon>Eukaryota</taxon>
        <taxon>Fungi</taxon>
        <taxon>Dikarya</taxon>
        <taxon>Basidiomycota</taxon>
        <taxon>Agaricomycotina</taxon>
        <taxon>Agaricomycetes</taxon>
        <taxon>Agaricomycetidae</taxon>
        <taxon>Agaricales</taxon>
        <taxon>Marasmiineae</taxon>
        <taxon>Mycenaceae</taxon>
        <taxon>Favolaschia</taxon>
    </lineage>
</organism>
<dbReference type="EMBL" id="JAWWNJ010000047">
    <property type="protein sequence ID" value="KAK7017831.1"/>
    <property type="molecule type" value="Genomic_DNA"/>
</dbReference>
<name>A0AAW0AXB4_9AGAR</name>
<protein>
    <submittedName>
        <fullName evidence="1">Uncharacterized protein</fullName>
    </submittedName>
</protein>
<evidence type="ECO:0000313" key="2">
    <source>
        <dbReference type="Proteomes" id="UP001362999"/>
    </source>
</evidence>
<sequence>MLALRASGASCISSGGHTIACGGHLVERGGYSPVIPTKLSWSGVGADSPAVESGKDFPMSAACRPSKDAVAPGLFSPTSASSVVHAGSDGLLDALAVRWTGRTPVLRRTQDEPAIGNFAQLLGPPRCSCSASAPAVNYPNSRELSCGSTRMGMGRKPEGHITPTYLLDIDSIDGPAPHTLFNDDRIRPASPDEGDVLKRGKYVPKRKFLLVFCHVVRICLADFAGSRAQARC</sequence>
<proteinExistence type="predicted"/>
<keyword evidence="2" id="KW-1185">Reference proteome</keyword>
<reference evidence="1 2" key="1">
    <citation type="journal article" date="2024" name="J Genomics">
        <title>Draft genome sequencing and assembly of Favolaschia claudopus CIRM-BRFM 2984 isolated from oak limbs.</title>
        <authorList>
            <person name="Navarro D."/>
            <person name="Drula E."/>
            <person name="Chaduli D."/>
            <person name="Cazenave R."/>
            <person name="Ahrendt S."/>
            <person name="Wang J."/>
            <person name="Lipzen A."/>
            <person name="Daum C."/>
            <person name="Barry K."/>
            <person name="Grigoriev I.V."/>
            <person name="Favel A."/>
            <person name="Rosso M.N."/>
            <person name="Martin F."/>
        </authorList>
    </citation>
    <scope>NUCLEOTIDE SEQUENCE [LARGE SCALE GENOMIC DNA]</scope>
    <source>
        <strain evidence="1 2">CIRM-BRFM 2984</strain>
    </source>
</reference>
<evidence type="ECO:0000313" key="1">
    <source>
        <dbReference type="EMBL" id="KAK7017831.1"/>
    </source>
</evidence>